<evidence type="ECO:0000313" key="3">
    <source>
        <dbReference type="EMBL" id="MFC7317226.1"/>
    </source>
</evidence>
<name>A0ABD6AA84_9EURY</name>
<evidence type="ECO:0000256" key="1">
    <source>
        <dbReference type="SAM" id="Coils"/>
    </source>
</evidence>
<organism evidence="3 4">
    <name type="scientific">Halomarina halobia</name>
    <dbReference type="NCBI Taxonomy" id="3033386"/>
    <lineage>
        <taxon>Archaea</taxon>
        <taxon>Methanobacteriati</taxon>
        <taxon>Methanobacteriota</taxon>
        <taxon>Stenosarchaea group</taxon>
        <taxon>Halobacteria</taxon>
        <taxon>Halobacteriales</taxon>
        <taxon>Natronomonadaceae</taxon>
        <taxon>Halomarina</taxon>
    </lineage>
</organism>
<proteinExistence type="predicted"/>
<dbReference type="GeneID" id="79316117"/>
<sequence length="152" mass="16426">MSQQTLSDDELFGEAASEMRADVEESLAAARAELPTADAVWNVESENTLGVLNSLRSALDAGEAEEHLRNAKKWYTMGERADAFEDAEDLREAIEQLDDLIAEIDDAHGQVGELASTIPQLRGALQEAEADGGTDDAGEAEAEDDESEEDEE</sequence>
<evidence type="ECO:0000313" key="4">
    <source>
        <dbReference type="Proteomes" id="UP001596547"/>
    </source>
</evidence>
<evidence type="ECO:0000256" key="2">
    <source>
        <dbReference type="SAM" id="MobiDB-lite"/>
    </source>
</evidence>
<keyword evidence="4" id="KW-1185">Reference proteome</keyword>
<protein>
    <submittedName>
        <fullName evidence="3">DUF5790 family protein</fullName>
    </submittedName>
</protein>
<gene>
    <name evidence="3" type="ORF">ACFQPE_10525</name>
</gene>
<dbReference type="EMBL" id="JBHTBF010000002">
    <property type="protein sequence ID" value="MFC7317226.1"/>
    <property type="molecule type" value="Genomic_DNA"/>
</dbReference>
<dbReference type="AlphaFoldDB" id="A0ABD6AA84"/>
<accession>A0ABD6AA84</accession>
<dbReference type="InterPro" id="IPR043808">
    <property type="entry name" value="DUF5790"/>
</dbReference>
<feature type="region of interest" description="Disordered" evidence="2">
    <location>
        <begin position="123"/>
        <end position="152"/>
    </location>
</feature>
<dbReference type="Proteomes" id="UP001596547">
    <property type="component" value="Unassembled WGS sequence"/>
</dbReference>
<feature type="coiled-coil region" evidence="1">
    <location>
        <begin position="80"/>
        <end position="110"/>
    </location>
</feature>
<feature type="compositionally biased region" description="Acidic residues" evidence="2">
    <location>
        <begin position="128"/>
        <end position="152"/>
    </location>
</feature>
<dbReference type="RefSeq" id="WP_276303522.1">
    <property type="nucleotide sequence ID" value="NZ_CP119992.1"/>
</dbReference>
<reference evidence="3 4" key="1">
    <citation type="journal article" date="2019" name="Int. J. Syst. Evol. Microbiol.">
        <title>The Global Catalogue of Microorganisms (GCM) 10K type strain sequencing project: providing services to taxonomists for standard genome sequencing and annotation.</title>
        <authorList>
            <consortium name="The Broad Institute Genomics Platform"/>
            <consortium name="The Broad Institute Genome Sequencing Center for Infectious Disease"/>
            <person name="Wu L."/>
            <person name="Ma J."/>
        </authorList>
    </citation>
    <scope>NUCLEOTIDE SEQUENCE [LARGE SCALE GENOMIC DNA]</scope>
    <source>
        <strain evidence="3 4">PSR21</strain>
    </source>
</reference>
<comment type="caution">
    <text evidence="3">The sequence shown here is derived from an EMBL/GenBank/DDBJ whole genome shotgun (WGS) entry which is preliminary data.</text>
</comment>
<dbReference type="Pfam" id="PF19103">
    <property type="entry name" value="DUF5790"/>
    <property type="match status" value="1"/>
</dbReference>
<keyword evidence="1" id="KW-0175">Coiled coil</keyword>